<evidence type="ECO:0000313" key="2">
    <source>
        <dbReference type="Proteomes" id="UP000270034"/>
    </source>
</evidence>
<dbReference type="KEGG" id="aot:AcetOri_orf01776"/>
<keyword evidence="1" id="KW-0132">Cell division</keyword>
<protein>
    <submittedName>
        <fullName evidence="1">Cell division protein FtsW</fullName>
    </submittedName>
</protein>
<dbReference type="AlphaFoldDB" id="A0A2Z5ZH95"/>
<dbReference type="Proteomes" id="UP000270034">
    <property type="component" value="Chromosome"/>
</dbReference>
<dbReference type="EMBL" id="AP018515">
    <property type="protein sequence ID" value="BBC79537.1"/>
    <property type="molecule type" value="Genomic_DNA"/>
</dbReference>
<name>A0A2Z5ZH95_9PROT</name>
<proteinExistence type="predicted"/>
<reference evidence="1 2" key="1">
    <citation type="submission" date="2018-02" db="EMBL/GenBank/DDBJ databases">
        <title>Acetobacter orientalis genome.</title>
        <authorList>
            <person name="Nakashima N."/>
            <person name="Tamura T."/>
        </authorList>
    </citation>
    <scope>NUCLEOTIDE SEQUENCE [LARGE SCALE GENOMIC DNA]</scope>
    <source>
        <strain evidence="1 2">FAN1</strain>
    </source>
</reference>
<accession>A0A2Z5ZH95</accession>
<organism evidence="1 2">
    <name type="scientific">Acetobacter orientalis</name>
    <dbReference type="NCBI Taxonomy" id="146474"/>
    <lineage>
        <taxon>Bacteria</taxon>
        <taxon>Pseudomonadati</taxon>
        <taxon>Pseudomonadota</taxon>
        <taxon>Alphaproteobacteria</taxon>
        <taxon>Acetobacterales</taxon>
        <taxon>Acetobacteraceae</taxon>
        <taxon>Acetobacter</taxon>
    </lineage>
</organism>
<keyword evidence="1" id="KW-0131">Cell cycle</keyword>
<evidence type="ECO:0000313" key="1">
    <source>
        <dbReference type="EMBL" id="BBC79537.1"/>
    </source>
</evidence>
<sequence length="50" mass="6108">MGEGYDGPCEREGKWRKCCSFYMFHAKFKYIETINQKTIFIYSVQYRLKI</sequence>
<dbReference type="GO" id="GO:0051301">
    <property type="term" value="P:cell division"/>
    <property type="evidence" value="ECO:0007669"/>
    <property type="project" value="UniProtKB-KW"/>
</dbReference>
<gene>
    <name evidence="1" type="ORF">AcetOrient_orf01776</name>
</gene>